<dbReference type="GO" id="GO:0051893">
    <property type="term" value="P:regulation of focal adhesion assembly"/>
    <property type="evidence" value="ECO:0007669"/>
    <property type="project" value="TreeGrafter"/>
</dbReference>
<organism evidence="1 2">
    <name type="scientific">Mauremys mutica</name>
    <name type="common">yellowpond turtle</name>
    <dbReference type="NCBI Taxonomy" id="74926"/>
    <lineage>
        <taxon>Eukaryota</taxon>
        <taxon>Metazoa</taxon>
        <taxon>Chordata</taxon>
        <taxon>Craniata</taxon>
        <taxon>Vertebrata</taxon>
        <taxon>Euteleostomi</taxon>
        <taxon>Archelosauria</taxon>
        <taxon>Testudinata</taxon>
        <taxon>Testudines</taxon>
        <taxon>Cryptodira</taxon>
        <taxon>Durocryptodira</taxon>
        <taxon>Testudinoidea</taxon>
        <taxon>Geoemydidae</taxon>
        <taxon>Geoemydinae</taxon>
        <taxon>Mauremys</taxon>
    </lineage>
</organism>
<keyword evidence="2" id="KW-1185">Reference proteome</keyword>
<gene>
    <name evidence="1" type="ORF">KIL84_000891</name>
</gene>
<reference evidence="1" key="1">
    <citation type="submission" date="2021-09" db="EMBL/GenBank/DDBJ databases">
        <title>The genome of Mauremys mutica provides insights into the evolution of semi-aquatic lifestyle.</title>
        <authorList>
            <person name="Gong S."/>
            <person name="Gao Y."/>
        </authorList>
    </citation>
    <scope>NUCLEOTIDE SEQUENCE</scope>
    <source>
        <strain evidence="1">MM-2020</strain>
        <tissue evidence="1">Muscle</tissue>
    </source>
</reference>
<accession>A0A9D4AV90</accession>
<proteinExistence type="predicted"/>
<dbReference type="GO" id="GO:0051496">
    <property type="term" value="P:positive regulation of stress fiber assembly"/>
    <property type="evidence" value="ECO:0007669"/>
    <property type="project" value="TreeGrafter"/>
</dbReference>
<dbReference type="AlphaFoldDB" id="A0A9D4AV90"/>
<protein>
    <recommendedName>
        <fullName evidence="3">LIM zinc-binding domain-containing protein</fullName>
    </recommendedName>
</protein>
<dbReference type="PANTHER" id="PTHR15551">
    <property type="entry name" value="LIM DOMAIN ONLY 7"/>
    <property type="match status" value="1"/>
</dbReference>
<dbReference type="EMBL" id="JAHDVG010000484">
    <property type="protein sequence ID" value="KAH1169906.1"/>
    <property type="molecule type" value="Genomic_DNA"/>
</dbReference>
<dbReference type="Proteomes" id="UP000827986">
    <property type="component" value="Unassembled WGS sequence"/>
</dbReference>
<name>A0A9D4AV90_9SAUR</name>
<dbReference type="PANTHER" id="PTHR15551:SF3">
    <property type="entry name" value="LIM AND CALPONIN HOMOLOGY DOMAINS-CONTAINING PROTEIN 1"/>
    <property type="match status" value="1"/>
</dbReference>
<dbReference type="GO" id="GO:0032034">
    <property type="term" value="F:myosin II head/neck binding"/>
    <property type="evidence" value="ECO:0007669"/>
    <property type="project" value="TreeGrafter"/>
</dbReference>
<evidence type="ECO:0000313" key="1">
    <source>
        <dbReference type="EMBL" id="KAH1169906.1"/>
    </source>
</evidence>
<sequence length="65" mass="7211">MCINALFWWIKRNLPLFSHNIAKCGICKGQLGDAASGTDVRIRNGLLNCNDCYIRSRTAGQPTTL</sequence>
<evidence type="ECO:0000313" key="2">
    <source>
        <dbReference type="Proteomes" id="UP000827986"/>
    </source>
</evidence>
<dbReference type="GO" id="GO:0001725">
    <property type="term" value="C:stress fiber"/>
    <property type="evidence" value="ECO:0007669"/>
    <property type="project" value="TreeGrafter"/>
</dbReference>
<evidence type="ECO:0008006" key="3">
    <source>
        <dbReference type="Google" id="ProtNLM"/>
    </source>
</evidence>
<comment type="caution">
    <text evidence="1">The sequence shown here is derived from an EMBL/GenBank/DDBJ whole genome shotgun (WGS) entry which is preliminary data.</text>
</comment>